<evidence type="ECO:0000313" key="6">
    <source>
        <dbReference type="EMBL" id="PDO09991.1"/>
    </source>
</evidence>
<comment type="cofactor">
    <cofactor evidence="1">
        <name>FAD</name>
        <dbReference type="ChEBI" id="CHEBI:57692"/>
    </cofactor>
</comment>
<comment type="caution">
    <text evidence="6">The sequence shown here is derived from an EMBL/GenBank/DDBJ whole genome shotgun (WGS) entry which is preliminary data.</text>
</comment>
<evidence type="ECO:0000259" key="5">
    <source>
        <dbReference type="Pfam" id="PF07992"/>
    </source>
</evidence>
<dbReference type="Pfam" id="PF07992">
    <property type="entry name" value="Pyr_redox_2"/>
    <property type="match status" value="1"/>
</dbReference>
<evidence type="ECO:0000256" key="1">
    <source>
        <dbReference type="ARBA" id="ARBA00001974"/>
    </source>
</evidence>
<dbReference type="PRINTS" id="PR00469">
    <property type="entry name" value="PNDRDTASEII"/>
</dbReference>
<evidence type="ECO:0000313" key="7">
    <source>
        <dbReference type="Proteomes" id="UP000243688"/>
    </source>
</evidence>
<dbReference type="PANTHER" id="PTHR48105">
    <property type="entry name" value="THIOREDOXIN REDUCTASE 1-RELATED-RELATED"/>
    <property type="match status" value="1"/>
</dbReference>
<dbReference type="Gene3D" id="3.50.50.60">
    <property type="entry name" value="FAD/NAD(P)-binding domain"/>
    <property type="match status" value="2"/>
</dbReference>
<dbReference type="InterPro" id="IPR023753">
    <property type="entry name" value="FAD/NAD-binding_dom"/>
</dbReference>
<dbReference type="PRINTS" id="PR00368">
    <property type="entry name" value="FADPNR"/>
</dbReference>
<comment type="subunit">
    <text evidence="2">Homodimer.</text>
</comment>
<dbReference type="EMBL" id="MOXJ01000022">
    <property type="protein sequence ID" value="PDO09991.1"/>
    <property type="molecule type" value="Genomic_DNA"/>
</dbReference>
<evidence type="ECO:0000256" key="4">
    <source>
        <dbReference type="ARBA" id="ARBA00023002"/>
    </source>
</evidence>
<organism evidence="6 7">
    <name type="scientific">Candidatus Reconcilbacillus cellulovorans</name>
    <dbReference type="NCBI Taxonomy" id="1906605"/>
    <lineage>
        <taxon>Bacteria</taxon>
        <taxon>Bacillati</taxon>
        <taxon>Bacillota</taxon>
        <taxon>Bacilli</taxon>
        <taxon>Bacillales</taxon>
        <taxon>Paenibacillaceae</taxon>
        <taxon>Candidatus Reconcilbacillus</taxon>
    </lineage>
</organism>
<keyword evidence="4" id="KW-0560">Oxidoreductase</keyword>
<dbReference type="InterPro" id="IPR036188">
    <property type="entry name" value="FAD/NAD-bd_sf"/>
</dbReference>
<name>A0A2A6DYX4_9BACL</name>
<accession>A0A2A6DYX4</accession>
<dbReference type="Proteomes" id="UP000243688">
    <property type="component" value="Unassembled WGS sequence"/>
</dbReference>
<keyword evidence="3" id="KW-0285">Flavoprotein</keyword>
<proteinExistence type="predicted"/>
<dbReference type="AlphaFoldDB" id="A0A2A6DYX4"/>
<gene>
    <name evidence="6" type="ORF">BLM47_09700</name>
</gene>
<evidence type="ECO:0000256" key="3">
    <source>
        <dbReference type="ARBA" id="ARBA00022630"/>
    </source>
</evidence>
<dbReference type="InterPro" id="IPR050097">
    <property type="entry name" value="Ferredoxin-NADP_redctase_2"/>
</dbReference>
<feature type="domain" description="FAD/NAD(P)-binding" evidence="5">
    <location>
        <begin position="7"/>
        <end position="300"/>
    </location>
</feature>
<reference evidence="6 7" key="1">
    <citation type="submission" date="2016-12" db="EMBL/GenBank/DDBJ databases">
        <title>Candidatus Reconcilibacillus cellulovorans genome.</title>
        <authorList>
            <person name="Kolinko S."/>
            <person name="Wu Y.-W."/>
            <person name="Tachea F."/>
            <person name="Denzel E."/>
            <person name="Hiras J."/>
            <person name="Baecker N."/>
            <person name="Chan L.J."/>
            <person name="Eichorst S.A."/>
            <person name="Frey D."/>
            <person name="Adams P.D."/>
            <person name="Pray T."/>
            <person name="Tanjore D."/>
            <person name="Petzold C.J."/>
            <person name="Gladden J.M."/>
            <person name="Simmons B.A."/>
            <person name="Singer S.W."/>
        </authorList>
    </citation>
    <scope>NUCLEOTIDE SEQUENCE [LARGE SCALE GENOMIC DNA]</scope>
    <source>
        <strain evidence="6">JTherm</strain>
    </source>
</reference>
<evidence type="ECO:0000256" key="2">
    <source>
        <dbReference type="ARBA" id="ARBA00011738"/>
    </source>
</evidence>
<sequence>MNPNVGVLIAGAGPAGVSAAVWCARLGLAHLLVERGSEIGGQLESIHNPVVDYPGVWASDGRELKRRFLEHLQRSNCTVWLESEVVAVDPAARAATVAVRRNGQIERKTVTYEAFILATGARPRKLGVPGEEQMYARGETFSTVRDREQFSGKRVAVVGGGDRAFEGALLLAESGAEVFLIHRSDRFRARRELLEPAVRHPSVRLMTCCRVVSVLGSDRTEAVEICDASGTTRRLDVDAVLVRIGTEAESSLFKPFISVLPDGRIPVGEAGCTELPDHYAVGDVAVAPVYSSIAAAVAQGMMAVKHFATRRGHPV</sequence>
<protein>
    <recommendedName>
        <fullName evidence="5">FAD/NAD(P)-binding domain-containing protein</fullName>
    </recommendedName>
</protein>
<dbReference type="GO" id="GO:0016491">
    <property type="term" value="F:oxidoreductase activity"/>
    <property type="evidence" value="ECO:0007669"/>
    <property type="project" value="UniProtKB-KW"/>
</dbReference>
<dbReference type="SUPFAM" id="SSF51905">
    <property type="entry name" value="FAD/NAD(P)-binding domain"/>
    <property type="match status" value="1"/>
</dbReference>